<accession>A0ABQ9GUM5</accession>
<name>A0ABQ9GUM5_9NEOP</name>
<organism evidence="1 2">
    <name type="scientific">Dryococelus australis</name>
    <dbReference type="NCBI Taxonomy" id="614101"/>
    <lineage>
        <taxon>Eukaryota</taxon>
        <taxon>Metazoa</taxon>
        <taxon>Ecdysozoa</taxon>
        <taxon>Arthropoda</taxon>
        <taxon>Hexapoda</taxon>
        <taxon>Insecta</taxon>
        <taxon>Pterygota</taxon>
        <taxon>Neoptera</taxon>
        <taxon>Polyneoptera</taxon>
        <taxon>Phasmatodea</taxon>
        <taxon>Verophasmatodea</taxon>
        <taxon>Anareolatae</taxon>
        <taxon>Phasmatidae</taxon>
        <taxon>Eurycanthinae</taxon>
        <taxon>Dryococelus</taxon>
    </lineage>
</organism>
<evidence type="ECO:0000313" key="1">
    <source>
        <dbReference type="EMBL" id="KAJ8875730.1"/>
    </source>
</evidence>
<reference evidence="1 2" key="1">
    <citation type="submission" date="2023-02" db="EMBL/GenBank/DDBJ databases">
        <title>LHISI_Scaffold_Assembly.</title>
        <authorList>
            <person name="Stuart O.P."/>
            <person name="Cleave R."/>
            <person name="Magrath M.J.L."/>
            <person name="Mikheyev A.S."/>
        </authorList>
    </citation>
    <scope>NUCLEOTIDE SEQUENCE [LARGE SCALE GENOMIC DNA]</scope>
    <source>
        <strain evidence="1">Daus_M_001</strain>
        <tissue evidence="1">Leg muscle</tissue>
    </source>
</reference>
<evidence type="ECO:0000313" key="2">
    <source>
        <dbReference type="Proteomes" id="UP001159363"/>
    </source>
</evidence>
<keyword evidence="2" id="KW-1185">Reference proteome</keyword>
<proteinExistence type="predicted"/>
<sequence>MDRARCLVSEAKINKSYWTKCIYTAKLLTNTNIRKRPYEIFFNNKQLQISEYMESVENGSYIQKLLRINLLDTQIWWSCEVVEKKTAKCLMFTNAENDDSNKTRSSETKE</sequence>
<dbReference type="EMBL" id="JARBHB010000009">
    <property type="protein sequence ID" value="KAJ8875730.1"/>
    <property type="molecule type" value="Genomic_DNA"/>
</dbReference>
<protein>
    <submittedName>
        <fullName evidence="1">Uncharacterized protein</fullName>
    </submittedName>
</protein>
<dbReference type="Proteomes" id="UP001159363">
    <property type="component" value="Chromosome 8"/>
</dbReference>
<gene>
    <name evidence="1" type="ORF">PR048_023629</name>
</gene>
<comment type="caution">
    <text evidence="1">The sequence shown here is derived from an EMBL/GenBank/DDBJ whole genome shotgun (WGS) entry which is preliminary data.</text>
</comment>